<accession>A0A5J6SJR0</accession>
<dbReference type="OrthoDB" id="9775607at2"/>
<evidence type="ECO:0000313" key="2">
    <source>
        <dbReference type="EMBL" id="QFF98068.1"/>
    </source>
</evidence>
<feature type="domain" description="Amidohydrolase-related" evidence="1">
    <location>
        <begin position="1"/>
        <end position="36"/>
    </location>
</feature>
<organism evidence="2 3">
    <name type="scientific">Psychrobacillus glaciei</name>
    <dbReference type="NCBI Taxonomy" id="2283160"/>
    <lineage>
        <taxon>Bacteria</taxon>
        <taxon>Bacillati</taxon>
        <taxon>Bacillota</taxon>
        <taxon>Bacilli</taxon>
        <taxon>Bacillales</taxon>
        <taxon>Bacillaceae</taxon>
        <taxon>Psychrobacillus</taxon>
    </lineage>
</organism>
<gene>
    <name evidence="2" type="ORF">PB01_04120</name>
</gene>
<dbReference type="InterPro" id="IPR006680">
    <property type="entry name" value="Amidohydro-rel"/>
</dbReference>
<sequence>MSSANVAKQLNLSNKGYIAKEYDADLVILDKVLHVQKPLEEAI</sequence>
<keyword evidence="3" id="KW-1185">Reference proteome</keyword>
<reference evidence="2 3" key="1">
    <citation type="submission" date="2018-07" db="EMBL/GenBank/DDBJ databases">
        <title>Complete genome sequence of Psychrobacillus sp. PB01, isolated from iceberg, and comparative genome analysis of Psychrobacillus strains.</title>
        <authorList>
            <person name="Lee P.C."/>
        </authorList>
    </citation>
    <scope>NUCLEOTIDE SEQUENCE [LARGE SCALE GENOMIC DNA]</scope>
    <source>
        <strain evidence="2 3">PB01</strain>
    </source>
</reference>
<dbReference type="InterPro" id="IPR011059">
    <property type="entry name" value="Metal-dep_hydrolase_composite"/>
</dbReference>
<dbReference type="RefSeq" id="WP_151699013.1">
    <property type="nucleotide sequence ID" value="NZ_CP031223.1"/>
</dbReference>
<dbReference type="EMBL" id="CP031223">
    <property type="protein sequence ID" value="QFF98068.1"/>
    <property type="molecule type" value="Genomic_DNA"/>
</dbReference>
<dbReference type="Gene3D" id="2.30.40.10">
    <property type="entry name" value="Urease, subunit C, domain 1"/>
    <property type="match status" value="1"/>
</dbReference>
<dbReference type="KEGG" id="psyo:PB01_04120"/>
<evidence type="ECO:0000259" key="1">
    <source>
        <dbReference type="Pfam" id="PF01979"/>
    </source>
</evidence>
<proteinExistence type="predicted"/>
<evidence type="ECO:0000313" key="3">
    <source>
        <dbReference type="Proteomes" id="UP000325517"/>
    </source>
</evidence>
<protein>
    <recommendedName>
        <fullName evidence="1">Amidohydrolase-related domain-containing protein</fullName>
    </recommendedName>
</protein>
<dbReference type="GO" id="GO:0016810">
    <property type="term" value="F:hydrolase activity, acting on carbon-nitrogen (but not peptide) bonds"/>
    <property type="evidence" value="ECO:0007669"/>
    <property type="project" value="InterPro"/>
</dbReference>
<dbReference type="Pfam" id="PF01979">
    <property type="entry name" value="Amidohydro_1"/>
    <property type="match status" value="1"/>
</dbReference>
<dbReference type="Gene3D" id="3.20.20.140">
    <property type="entry name" value="Metal-dependent hydrolases"/>
    <property type="match status" value="1"/>
</dbReference>
<dbReference type="Proteomes" id="UP000325517">
    <property type="component" value="Chromosome"/>
</dbReference>
<name>A0A5J6SJR0_9BACI</name>
<dbReference type="AlphaFoldDB" id="A0A5J6SJR0"/>